<dbReference type="PANTHER" id="PTHR21547">
    <property type="entry name" value="CLUSTERIN ASSOCIATED PROTEIN 1"/>
    <property type="match status" value="1"/>
</dbReference>
<feature type="coiled-coil region" evidence="7">
    <location>
        <begin position="201"/>
        <end position="294"/>
    </location>
</feature>
<dbReference type="GO" id="GO:0030992">
    <property type="term" value="C:intraciliary transport particle B"/>
    <property type="evidence" value="ECO:0007669"/>
    <property type="project" value="TreeGrafter"/>
</dbReference>
<comment type="subcellular location">
    <subcellularLocation>
        <location evidence="1">Cell projection</location>
        <location evidence="1">Cilium</location>
    </subcellularLocation>
</comment>
<gene>
    <name evidence="9" type="ORF">LGLO00237_LOCUS593</name>
</gene>
<organism evidence="9">
    <name type="scientific">Lotharella globosa</name>
    <dbReference type="NCBI Taxonomy" id="91324"/>
    <lineage>
        <taxon>Eukaryota</taxon>
        <taxon>Sar</taxon>
        <taxon>Rhizaria</taxon>
        <taxon>Cercozoa</taxon>
        <taxon>Chlorarachniophyceae</taxon>
        <taxon>Lotharella</taxon>
    </lineage>
</organism>
<sequence>MSYRQLRNFSEYMKTLGYHRIVSLENFRTPNFELVADALYWLCERYDPSAEISDDISTERARVDFLKAIAQTMASKARIKLNIKALYRADGFAVRELLKIAEVLHKSLNSTPEEDIKQITQSETLQTKLDELKKARNMANEIVDSGSKLFLLLGQENELKKSRENAIQFVDSISMNLESNAARETIERSIREQINSITDNVAALEKMCTDLSKDQKSLQAKIERKQTDLERAEKRLRSLKKVRPAFMEEYDRLETELKMVYESYLERFRNLNYLEAELEKYYEAEREKQRESDRIMRRMQRKLKQEEFRLLNGEPANNKDDDEDEDEEDFDAMKTKKAGRRSGGKGRGAGNIVGSMEAESSDDESSDSAGLGAEDFGRTRESKRRLSGSDLSGGSAGSQFDDEDEDGEGFTDDDLDESQEDFGDEDGEDDPDDHF</sequence>
<dbReference type="AlphaFoldDB" id="A0A7S4DEA2"/>
<evidence type="ECO:0000313" key="9">
    <source>
        <dbReference type="EMBL" id="CAE0644251.1"/>
    </source>
</evidence>
<proteinExistence type="inferred from homology"/>
<accession>A0A7S4DEA2</accession>
<keyword evidence="3" id="KW-0970">Cilium biogenesis/degradation</keyword>
<evidence type="ECO:0000256" key="1">
    <source>
        <dbReference type="ARBA" id="ARBA00004138"/>
    </source>
</evidence>
<dbReference type="PANTHER" id="PTHR21547:SF0">
    <property type="entry name" value="CLUSTERIN-ASSOCIATED PROTEIN 1"/>
    <property type="match status" value="1"/>
</dbReference>
<evidence type="ECO:0000256" key="8">
    <source>
        <dbReference type="SAM" id="MobiDB-lite"/>
    </source>
</evidence>
<evidence type="ECO:0000256" key="2">
    <source>
        <dbReference type="ARBA" id="ARBA00008340"/>
    </source>
</evidence>
<evidence type="ECO:0000256" key="5">
    <source>
        <dbReference type="ARBA" id="ARBA00023069"/>
    </source>
</evidence>
<name>A0A7S4DEA2_9EUKA</name>
<evidence type="ECO:0000256" key="4">
    <source>
        <dbReference type="ARBA" id="ARBA00023054"/>
    </source>
</evidence>
<comment type="similarity">
    <text evidence="2">Belongs to the CLUAP1 family.</text>
</comment>
<evidence type="ECO:0000256" key="7">
    <source>
        <dbReference type="SAM" id="Coils"/>
    </source>
</evidence>
<keyword evidence="4 7" id="KW-0175">Coiled coil</keyword>
<keyword evidence="5" id="KW-0969">Cilium</keyword>
<dbReference type="InterPro" id="IPR019366">
    <property type="entry name" value="Clusterin-associated_protein-1"/>
</dbReference>
<keyword evidence="6" id="KW-0966">Cell projection</keyword>
<dbReference type="Pfam" id="PF10234">
    <property type="entry name" value="Cluap1"/>
    <property type="match status" value="1"/>
</dbReference>
<dbReference type="GO" id="GO:0005815">
    <property type="term" value="C:microtubule organizing center"/>
    <property type="evidence" value="ECO:0007669"/>
    <property type="project" value="TreeGrafter"/>
</dbReference>
<dbReference type="GO" id="GO:0005929">
    <property type="term" value="C:cilium"/>
    <property type="evidence" value="ECO:0007669"/>
    <property type="project" value="UniProtKB-SubCell"/>
</dbReference>
<evidence type="ECO:0000256" key="6">
    <source>
        <dbReference type="ARBA" id="ARBA00023273"/>
    </source>
</evidence>
<reference evidence="9" key="1">
    <citation type="submission" date="2021-01" db="EMBL/GenBank/DDBJ databases">
        <authorList>
            <person name="Corre E."/>
            <person name="Pelletier E."/>
            <person name="Niang G."/>
            <person name="Scheremetjew M."/>
            <person name="Finn R."/>
            <person name="Kale V."/>
            <person name="Holt S."/>
            <person name="Cochrane G."/>
            <person name="Meng A."/>
            <person name="Brown T."/>
            <person name="Cohen L."/>
        </authorList>
    </citation>
    <scope>NUCLEOTIDE SEQUENCE</scope>
    <source>
        <strain evidence="9">CCCM811</strain>
    </source>
</reference>
<evidence type="ECO:0000256" key="3">
    <source>
        <dbReference type="ARBA" id="ARBA00022794"/>
    </source>
</evidence>
<evidence type="ECO:0008006" key="10">
    <source>
        <dbReference type="Google" id="ProtNLM"/>
    </source>
</evidence>
<feature type="compositionally biased region" description="Acidic residues" evidence="8">
    <location>
        <begin position="400"/>
        <end position="435"/>
    </location>
</feature>
<feature type="compositionally biased region" description="Basic residues" evidence="8">
    <location>
        <begin position="335"/>
        <end position="344"/>
    </location>
</feature>
<dbReference type="EMBL" id="HBIV01000833">
    <property type="protein sequence ID" value="CAE0644251.1"/>
    <property type="molecule type" value="Transcribed_RNA"/>
</dbReference>
<feature type="compositionally biased region" description="Acidic residues" evidence="8">
    <location>
        <begin position="320"/>
        <end position="330"/>
    </location>
</feature>
<dbReference type="GO" id="GO:0060271">
    <property type="term" value="P:cilium assembly"/>
    <property type="evidence" value="ECO:0007669"/>
    <property type="project" value="TreeGrafter"/>
</dbReference>
<feature type="region of interest" description="Disordered" evidence="8">
    <location>
        <begin position="306"/>
        <end position="435"/>
    </location>
</feature>
<protein>
    <recommendedName>
        <fullName evidence="10">Clusterin-associated protein 1</fullName>
    </recommendedName>
</protein>